<dbReference type="InterPro" id="IPR003307">
    <property type="entry name" value="W2_domain"/>
</dbReference>
<dbReference type="EMBL" id="JANEYF010000880">
    <property type="protein sequence ID" value="KAJ8967248.1"/>
    <property type="molecule type" value="Genomic_DNA"/>
</dbReference>
<dbReference type="Gene3D" id="1.25.40.180">
    <property type="match status" value="1"/>
</dbReference>
<dbReference type="InterPro" id="IPR016024">
    <property type="entry name" value="ARM-type_fold"/>
</dbReference>
<feature type="domain" description="W2" evidence="1">
    <location>
        <begin position="1"/>
        <end position="72"/>
    </location>
</feature>
<dbReference type="Proteomes" id="UP001162156">
    <property type="component" value="Unassembled WGS sequence"/>
</dbReference>
<sequence>MHLENKDVATSNEDLKEKWIMFVLQYFYDKDYVAEDAILDWFQTLDQKSKFHKQVKPFTDWLQEAEEASSSEEEESD</sequence>
<dbReference type="Pfam" id="PF02020">
    <property type="entry name" value="W2"/>
    <property type="match status" value="1"/>
</dbReference>
<dbReference type="AlphaFoldDB" id="A0AAV8ZN30"/>
<gene>
    <name evidence="2" type="ORF">NQ314_002975</name>
</gene>
<evidence type="ECO:0000313" key="3">
    <source>
        <dbReference type="Proteomes" id="UP001162156"/>
    </source>
</evidence>
<protein>
    <recommendedName>
        <fullName evidence="1">W2 domain-containing protein</fullName>
    </recommendedName>
</protein>
<evidence type="ECO:0000313" key="2">
    <source>
        <dbReference type="EMBL" id="KAJ8967248.1"/>
    </source>
</evidence>
<accession>A0AAV8ZN30</accession>
<reference evidence="2" key="1">
    <citation type="journal article" date="2023" name="Insect Mol. Biol.">
        <title>Genome sequencing provides insights into the evolution of gene families encoding plant cell wall-degrading enzymes in longhorned beetles.</title>
        <authorList>
            <person name="Shin N.R."/>
            <person name="Okamura Y."/>
            <person name="Kirsch R."/>
            <person name="Pauchet Y."/>
        </authorList>
    </citation>
    <scope>NUCLEOTIDE SEQUENCE</scope>
    <source>
        <strain evidence="2">RBIC_L_NR</strain>
    </source>
</reference>
<evidence type="ECO:0000259" key="1">
    <source>
        <dbReference type="PROSITE" id="PS51363"/>
    </source>
</evidence>
<dbReference type="SUPFAM" id="SSF48371">
    <property type="entry name" value="ARM repeat"/>
    <property type="match status" value="1"/>
</dbReference>
<proteinExistence type="predicted"/>
<keyword evidence="3" id="KW-1185">Reference proteome</keyword>
<comment type="caution">
    <text evidence="2">The sequence shown here is derived from an EMBL/GenBank/DDBJ whole genome shotgun (WGS) entry which is preliminary data.</text>
</comment>
<dbReference type="PROSITE" id="PS51363">
    <property type="entry name" value="W2"/>
    <property type="match status" value="1"/>
</dbReference>
<organism evidence="2 3">
    <name type="scientific">Rhamnusium bicolor</name>
    <dbReference type="NCBI Taxonomy" id="1586634"/>
    <lineage>
        <taxon>Eukaryota</taxon>
        <taxon>Metazoa</taxon>
        <taxon>Ecdysozoa</taxon>
        <taxon>Arthropoda</taxon>
        <taxon>Hexapoda</taxon>
        <taxon>Insecta</taxon>
        <taxon>Pterygota</taxon>
        <taxon>Neoptera</taxon>
        <taxon>Endopterygota</taxon>
        <taxon>Coleoptera</taxon>
        <taxon>Polyphaga</taxon>
        <taxon>Cucujiformia</taxon>
        <taxon>Chrysomeloidea</taxon>
        <taxon>Cerambycidae</taxon>
        <taxon>Lepturinae</taxon>
        <taxon>Rhagiini</taxon>
        <taxon>Rhamnusium</taxon>
    </lineage>
</organism>
<name>A0AAV8ZN30_9CUCU</name>